<feature type="compositionally biased region" description="Basic residues" evidence="1">
    <location>
        <begin position="258"/>
        <end position="274"/>
    </location>
</feature>
<feature type="compositionally biased region" description="Basic and acidic residues" evidence="1">
    <location>
        <begin position="75"/>
        <end position="88"/>
    </location>
</feature>
<feature type="compositionally biased region" description="Basic and acidic residues" evidence="1">
    <location>
        <begin position="794"/>
        <end position="822"/>
    </location>
</feature>
<dbReference type="GeneID" id="19467193"/>
<dbReference type="OMA" id="QATHYQP"/>
<feature type="compositionally biased region" description="Polar residues" evidence="1">
    <location>
        <begin position="234"/>
        <end position="249"/>
    </location>
</feature>
<dbReference type="Proteomes" id="UP000016922">
    <property type="component" value="Unassembled WGS sequence"/>
</dbReference>
<feature type="compositionally biased region" description="Polar residues" evidence="1">
    <location>
        <begin position="479"/>
        <end position="490"/>
    </location>
</feature>
<dbReference type="EMBL" id="KE145373">
    <property type="protein sequence ID" value="EPE24292.1"/>
    <property type="molecule type" value="Genomic_DNA"/>
</dbReference>
<dbReference type="OrthoDB" id="5404004at2759"/>
<feature type="compositionally biased region" description="Polar residues" evidence="1">
    <location>
        <begin position="291"/>
        <end position="303"/>
    </location>
</feature>
<feature type="compositionally biased region" description="Basic and acidic residues" evidence="1">
    <location>
        <begin position="32"/>
        <end position="63"/>
    </location>
</feature>
<organism evidence="2 3">
    <name type="scientific">Glarea lozoyensis (strain ATCC 20868 / MF5171)</name>
    <dbReference type="NCBI Taxonomy" id="1116229"/>
    <lineage>
        <taxon>Eukaryota</taxon>
        <taxon>Fungi</taxon>
        <taxon>Dikarya</taxon>
        <taxon>Ascomycota</taxon>
        <taxon>Pezizomycotina</taxon>
        <taxon>Leotiomycetes</taxon>
        <taxon>Helotiales</taxon>
        <taxon>Helotiaceae</taxon>
        <taxon>Glarea</taxon>
    </lineage>
</organism>
<reference evidence="2 3" key="1">
    <citation type="journal article" date="2013" name="BMC Genomics">
        <title>Genomics-driven discovery of the pneumocandin biosynthetic gene cluster in the fungus Glarea lozoyensis.</title>
        <authorList>
            <person name="Chen L."/>
            <person name="Yue Q."/>
            <person name="Zhang X."/>
            <person name="Xiang M."/>
            <person name="Wang C."/>
            <person name="Li S."/>
            <person name="Che Y."/>
            <person name="Ortiz-Lopez F.J."/>
            <person name="Bills G.F."/>
            <person name="Liu X."/>
            <person name="An Z."/>
        </authorList>
    </citation>
    <scope>NUCLEOTIDE SEQUENCE [LARGE SCALE GENOMIC DNA]</scope>
    <source>
        <strain evidence="3">ATCC 20868 / MF5171</strain>
    </source>
</reference>
<dbReference type="eggNOG" id="ENOG502SD0J">
    <property type="taxonomic scope" value="Eukaryota"/>
</dbReference>
<name>S3CCP3_GLAL2</name>
<sequence length="829" mass="89793">MAKTVSRTLSGRGQPVGVKGRDVGIPRLPTRVTDEAQAKAGDINHARKLKFREDHDRQVERPKTSSGSTSQVPIRRSESRRETKDDLHFNPLALHGTGTTFYDFPLPRRTPTPDSSLLESSLSLPQMPLVSRSPKPEAMEAGSGNGLVHMEIGMALGSPSHPPAGWQQQQQYEDTTANPMPDTMNGSMAQASPLPSKQKSSKWKMFGGLFGGKKNIGAQQQSFYQLQTEIPQQGATITTTTEPNYTSFAEPTEEPSKSRTRGRSISTRKTKKKDARPDVKRANTLPPTRPEFQSESGRETPQITLDGGPLNNAAYKPLGHKLDVDIPSIQLERYSVMFGNVLQTGNGTTSSLLARRQATLDKLKAVNEDLAFKELEIKRREKMLLPRRATSPGLTRSPAFSLFPNTPSRSSHREPSPSPQPRSASPFLHRSNTSPAALSPARPTFAPGINNEVHALLVKATSSAKISPDVHTIIPSPARTPSVTTRSNQWNPNESHLVLISPQGGEDLEVLNAPSSILRAQPSMPELVEPAWEVKGGNKHHAGTIHSTTPSSGRSDHSTSASMSSTSAASISTAATSASIPITLMQAGNISTQIKPPVVQSHSHRKLSNASGTSTISIEDNEARLNSAAEVSIARQISVSQQQRKLLIPINQMRRTPSNAQTRPKHNANFPSPVTQSINAKLDISRQASPLGAVATAASEERIRPLATRSQSSPLVTEHLQVVSSVKPATPTLVVVPGSNDNKRVKAWDGNMTTTYITSPVKSTNSIQQSLATRRGGQVPGEISVGLSIPRGGRRSDKMRLDGREKRSELQNQQRKSERVVVERVSTAS</sequence>
<feature type="region of interest" description="Disordered" evidence="1">
    <location>
        <begin position="471"/>
        <end position="490"/>
    </location>
</feature>
<evidence type="ECO:0000313" key="3">
    <source>
        <dbReference type="Proteomes" id="UP000016922"/>
    </source>
</evidence>
<gene>
    <name evidence="2" type="ORF">GLAREA_08143</name>
</gene>
<dbReference type="KEGG" id="glz:GLAREA_08143"/>
<feature type="compositionally biased region" description="Polar residues" evidence="1">
    <location>
        <begin position="1"/>
        <end position="11"/>
    </location>
</feature>
<feature type="region of interest" description="Disordered" evidence="1">
    <location>
        <begin position="1"/>
        <end position="120"/>
    </location>
</feature>
<protein>
    <submittedName>
        <fullName evidence="2">Uncharacterized protein</fullName>
    </submittedName>
</protein>
<feature type="region of interest" description="Disordered" evidence="1">
    <location>
        <begin position="538"/>
        <end position="565"/>
    </location>
</feature>
<feature type="region of interest" description="Disordered" evidence="1">
    <location>
        <begin position="234"/>
        <end position="311"/>
    </location>
</feature>
<dbReference type="RefSeq" id="XP_008088380.1">
    <property type="nucleotide sequence ID" value="XM_008090189.1"/>
</dbReference>
<dbReference type="AlphaFoldDB" id="S3CCP3"/>
<feature type="region of interest" description="Disordered" evidence="1">
    <location>
        <begin position="781"/>
        <end position="829"/>
    </location>
</feature>
<accession>S3CCP3</accession>
<proteinExistence type="predicted"/>
<dbReference type="HOGENOM" id="CLU_322125_0_0_1"/>
<evidence type="ECO:0000256" key="1">
    <source>
        <dbReference type="SAM" id="MobiDB-lite"/>
    </source>
</evidence>
<evidence type="ECO:0000313" key="2">
    <source>
        <dbReference type="EMBL" id="EPE24292.1"/>
    </source>
</evidence>
<keyword evidence="3" id="KW-1185">Reference proteome</keyword>
<feature type="region of interest" description="Disordered" evidence="1">
    <location>
        <begin position="386"/>
        <end position="445"/>
    </location>
</feature>